<reference evidence="1 2" key="2">
    <citation type="submission" date="2018-11" db="EMBL/GenBank/DDBJ databases">
        <authorList>
            <consortium name="Pathogen Informatics"/>
        </authorList>
    </citation>
    <scope>NUCLEOTIDE SEQUENCE [LARGE SCALE GENOMIC DNA]</scope>
</reference>
<evidence type="ECO:0000313" key="1">
    <source>
        <dbReference type="EMBL" id="VDP13566.1"/>
    </source>
</evidence>
<proteinExistence type="predicted"/>
<dbReference type="EMBL" id="UZAM01010748">
    <property type="protein sequence ID" value="VDP13566.1"/>
    <property type="molecule type" value="Genomic_DNA"/>
</dbReference>
<sequence length="347" mass="40179">MDDEVEVRVSATVKVLCNKKVPKKNGFMLFRDEWSSLSRDEVEVQRFYERASIQTQWKFNQADVPNKTFSLIFVDRFNSTDTRNFVPCEIAVISFQLVSGIVGSYQAIIGKDDINDKIALIKVCERIHNMCEEKGARRIYCLNKQYDEALATIEGLKKMFNSGGPSQLKLNCVEDLFLLLSAWYNVAVPESLEKEFDHILDVKFPPDFYFTYGSSSPKSGEQSTFFKAKKIWYFLVTMLVKYVSCDEWSYVTPDMYEWDPVSSSAVDEHKSKQARTCQAEKMASTKLCNKFTKLAVEHANEDGDMDDEDDDHYADYPKYCKQHEKNFKQSCKSMVNRFTCFERKVVS</sequence>
<reference evidence="3" key="1">
    <citation type="submission" date="2016-06" db="UniProtKB">
        <authorList>
            <consortium name="WormBaseParasite"/>
        </authorList>
    </citation>
    <scope>IDENTIFICATION</scope>
</reference>
<evidence type="ECO:0000313" key="2">
    <source>
        <dbReference type="Proteomes" id="UP000270296"/>
    </source>
</evidence>
<protein>
    <submittedName>
        <fullName evidence="3">Defective in cullin neddylation protein</fullName>
    </submittedName>
</protein>
<evidence type="ECO:0000313" key="3">
    <source>
        <dbReference type="WBParaSite" id="SBAD_0000786201-mRNA-1"/>
    </source>
</evidence>
<name>A0A183IVC6_9BILA</name>
<organism evidence="3">
    <name type="scientific">Soboliphyme baturini</name>
    <dbReference type="NCBI Taxonomy" id="241478"/>
    <lineage>
        <taxon>Eukaryota</taxon>
        <taxon>Metazoa</taxon>
        <taxon>Ecdysozoa</taxon>
        <taxon>Nematoda</taxon>
        <taxon>Enoplea</taxon>
        <taxon>Dorylaimia</taxon>
        <taxon>Dioctophymatida</taxon>
        <taxon>Dioctophymatoidea</taxon>
        <taxon>Soboliphymatidae</taxon>
        <taxon>Soboliphyme</taxon>
    </lineage>
</organism>
<dbReference type="WBParaSite" id="SBAD_0000786201-mRNA-1">
    <property type="protein sequence ID" value="SBAD_0000786201-mRNA-1"/>
    <property type="gene ID" value="SBAD_0000786201"/>
</dbReference>
<gene>
    <name evidence="1" type="ORF">SBAD_LOCUS7573</name>
</gene>
<keyword evidence="2" id="KW-1185">Reference proteome</keyword>
<accession>A0A183IVC6</accession>
<dbReference type="Proteomes" id="UP000270296">
    <property type="component" value="Unassembled WGS sequence"/>
</dbReference>
<dbReference type="AlphaFoldDB" id="A0A183IVC6"/>